<evidence type="ECO:0000313" key="3">
    <source>
        <dbReference type="Proteomes" id="UP001204151"/>
    </source>
</evidence>
<dbReference type="RefSeq" id="WP_258816643.1">
    <property type="nucleotide sequence ID" value="NZ_JANUGW010000006.1"/>
</dbReference>
<dbReference type="Proteomes" id="UP001204151">
    <property type="component" value="Unassembled WGS sequence"/>
</dbReference>
<dbReference type="Pfam" id="PF13692">
    <property type="entry name" value="Glyco_trans_1_4"/>
    <property type="match status" value="1"/>
</dbReference>
<evidence type="ECO:0000313" key="2">
    <source>
        <dbReference type="EMBL" id="MCS0582072.1"/>
    </source>
</evidence>
<comment type="caution">
    <text evidence="2">The sequence shown here is derived from an EMBL/GenBank/DDBJ whole genome shotgun (WGS) entry which is preliminary data.</text>
</comment>
<dbReference type="Gene3D" id="3.40.50.2000">
    <property type="entry name" value="Glycogen Phosphorylase B"/>
    <property type="match status" value="2"/>
</dbReference>
<dbReference type="SUPFAM" id="SSF53756">
    <property type="entry name" value="UDP-Glycosyltransferase/glycogen phosphorylase"/>
    <property type="match status" value="1"/>
</dbReference>
<reference evidence="2 3" key="1">
    <citation type="submission" date="2022-08" db="EMBL/GenBank/DDBJ databases">
        <title>Reclassification of Massilia species as members of the genera Telluria, Duganella, Pseudoduganella, Mokoshia gen. nov. and Zemynaea gen. nov. using orthogonal and non-orthogonal genome-based approaches.</title>
        <authorList>
            <person name="Bowman J.P."/>
        </authorList>
    </citation>
    <scope>NUCLEOTIDE SEQUENCE [LARGE SCALE GENOMIC DNA]</scope>
    <source>
        <strain evidence="2 3">JCM 31316</strain>
    </source>
</reference>
<gene>
    <name evidence="2" type="ORF">NX784_10760</name>
</gene>
<dbReference type="EMBL" id="JANUGW010000006">
    <property type="protein sequence ID" value="MCS0582072.1"/>
    <property type="molecule type" value="Genomic_DNA"/>
</dbReference>
<dbReference type="PANTHER" id="PTHR46401:SF2">
    <property type="entry name" value="GLYCOSYLTRANSFERASE WBBK-RELATED"/>
    <property type="match status" value="1"/>
</dbReference>
<dbReference type="PANTHER" id="PTHR46401">
    <property type="entry name" value="GLYCOSYLTRANSFERASE WBBK-RELATED"/>
    <property type="match status" value="1"/>
</dbReference>
<evidence type="ECO:0000256" key="1">
    <source>
        <dbReference type="ARBA" id="ARBA00022679"/>
    </source>
</evidence>
<dbReference type="CDD" id="cd03801">
    <property type="entry name" value="GT4_PimA-like"/>
    <property type="match status" value="1"/>
</dbReference>
<keyword evidence="3" id="KW-1185">Reference proteome</keyword>
<proteinExistence type="predicted"/>
<keyword evidence="1" id="KW-0808">Transferase</keyword>
<sequence>MKIAYVNSICHRYDAISNAIRDEMGWLRADGHDVRLFAYSCDFDDVPYTRVNGEVDVAFDPFFQDCDLAVFHFGVFYPLFNLLPVVPVRARRIVEFHNVTPKAFLPASSHALIDKSFAQMSNMAFADHVICVSDTNLAVLRDAGVTTPATVLPLAIHTNLRAPEAKPSFADGVLRILFIGRLVQSKGPLDFLQALEALLRRHPRLPVESDIVANLQFSDGELVDAVEARVRELGRAFSSRLALRLVGNATEDVKQQLLSDADLFVLPTRHEGFCVPILEALASGCQVVVYDNSNTPAVSGGLARLVPTGDTAALGDAMVDAAATVSSDAWRADGGYRAATAAAERHLRNFSIPVVRKRFLDLIHRQSGYRC</sequence>
<name>A0ABT1ZQ77_9BURK</name>
<protein>
    <submittedName>
        <fullName evidence="2">Glycosyltransferase family 4 protein</fullName>
    </submittedName>
</protein>
<accession>A0ABT1ZQ77</accession>
<organism evidence="2 3">
    <name type="scientific">Massilia pinisoli</name>
    <dbReference type="NCBI Taxonomy" id="1772194"/>
    <lineage>
        <taxon>Bacteria</taxon>
        <taxon>Pseudomonadati</taxon>
        <taxon>Pseudomonadota</taxon>
        <taxon>Betaproteobacteria</taxon>
        <taxon>Burkholderiales</taxon>
        <taxon>Oxalobacteraceae</taxon>
        <taxon>Telluria group</taxon>
        <taxon>Massilia</taxon>
    </lineage>
</organism>